<evidence type="ECO:0000259" key="1">
    <source>
        <dbReference type="Pfam" id="PF02581"/>
    </source>
</evidence>
<dbReference type="InterPro" id="IPR013785">
    <property type="entry name" value="Aldolase_TIM"/>
</dbReference>
<reference evidence="2 3" key="1">
    <citation type="submission" date="2019-01" db="EMBL/GenBank/DDBJ databases">
        <title>Spirosoma flava sp. nov., a propanil-degrading bacterium isolated from herbicide-contaminated soil.</title>
        <authorList>
            <person name="Zhang L."/>
            <person name="Jiang J.-D."/>
        </authorList>
    </citation>
    <scope>NUCLEOTIDE SEQUENCE [LARGE SCALE GENOMIC DNA]</scope>
    <source>
        <strain evidence="2 3">TY50</strain>
    </source>
</reference>
<dbReference type="CDD" id="cd00564">
    <property type="entry name" value="TMP_TenI"/>
    <property type="match status" value="1"/>
</dbReference>
<dbReference type="InterPro" id="IPR036206">
    <property type="entry name" value="ThiamineP_synth_sf"/>
</dbReference>
<dbReference type="RefSeq" id="WP_129600636.1">
    <property type="nucleotide sequence ID" value="NZ_SBLB01000001.1"/>
</dbReference>
<organism evidence="2 3">
    <name type="scientific">Spirosoma sordidisoli</name>
    <dbReference type="NCBI Taxonomy" id="2502893"/>
    <lineage>
        <taxon>Bacteria</taxon>
        <taxon>Pseudomonadati</taxon>
        <taxon>Bacteroidota</taxon>
        <taxon>Cytophagia</taxon>
        <taxon>Cytophagales</taxon>
        <taxon>Cytophagaceae</taxon>
        <taxon>Spirosoma</taxon>
    </lineage>
</organism>
<dbReference type="EMBL" id="SBLB01000001">
    <property type="protein sequence ID" value="RYC71700.1"/>
    <property type="molecule type" value="Genomic_DNA"/>
</dbReference>
<dbReference type="SUPFAM" id="SSF51391">
    <property type="entry name" value="Thiamin phosphate synthase"/>
    <property type="match status" value="1"/>
</dbReference>
<proteinExistence type="predicted"/>
<feature type="domain" description="Thiamine phosphate synthase/TenI" evidence="1">
    <location>
        <begin position="92"/>
        <end position="178"/>
    </location>
</feature>
<name>A0A4Q2UV50_9BACT</name>
<dbReference type="Pfam" id="PF02581">
    <property type="entry name" value="TMP-TENI"/>
    <property type="match status" value="1"/>
</dbReference>
<evidence type="ECO:0000313" key="3">
    <source>
        <dbReference type="Proteomes" id="UP000290407"/>
    </source>
</evidence>
<gene>
    <name evidence="2" type="ORF">EQG79_06095</name>
</gene>
<dbReference type="AlphaFoldDB" id="A0A4Q2UV50"/>
<dbReference type="Gene3D" id="3.20.20.70">
    <property type="entry name" value="Aldolase class I"/>
    <property type="match status" value="1"/>
</dbReference>
<keyword evidence="3" id="KW-1185">Reference proteome</keyword>
<evidence type="ECO:0000313" key="2">
    <source>
        <dbReference type="EMBL" id="RYC71700.1"/>
    </source>
</evidence>
<sequence length="198" mass="21248">MSAPSFLLVGITDGSPQSQDIPTLAALLANGLDFLYWRSAVQEASPDRLPPDKQASVLLSASRPDAVRPPFRWHVKEADRQWLTGREAAPFSTSIHHLSEWANLAGRVSMVFYSPVFASISKPGYGPSVSLDTIGRQLLALREQHTQLPLLIGLGGITAKNVALVRQAGFDGAALMGGLWQQPDPVGALTEIKASVGR</sequence>
<accession>A0A4Q2UV50</accession>
<comment type="caution">
    <text evidence="2">The sequence shown here is derived from an EMBL/GenBank/DDBJ whole genome shotgun (WGS) entry which is preliminary data.</text>
</comment>
<protein>
    <submittedName>
        <fullName evidence="2">Thiamine phosphate synthase</fullName>
    </submittedName>
</protein>
<dbReference type="InterPro" id="IPR022998">
    <property type="entry name" value="ThiamineP_synth_TenI"/>
</dbReference>
<dbReference type="GO" id="GO:0009228">
    <property type="term" value="P:thiamine biosynthetic process"/>
    <property type="evidence" value="ECO:0007669"/>
    <property type="project" value="UniProtKB-KW"/>
</dbReference>
<dbReference type="Proteomes" id="UP000290407">
    <property type="component" value="Unassembled WGS sequence"/>
</dbReference>